<dbReference type="GO" id="GO:0006412">
    <property type="term" value="P:translation"/>
    <property type="evidence" value="ECO:0007669"/>
    <property type="project" value="TreeGrafter"/>
</dbReference>
<dbReference type="InterPro" id="IPR003029">
    <property type="entry name" value="S1_domain"/>
</dbReference>
<evidence type="ECO:0000256" key="2">
    <source>
        <dbReference type="ARBA" id="ARBA00022980"/>
    </source>
</evidence>
<dbReference type="Pfam" id="PF01336">
    <property type="entry name" value="tRNA_anti-codon"/>
    <property type="match status" value="1"/>
</dbReference>
<dbReference type="PROSITE" id="PS50126">
    <property type="entry name" value="S1"/>
    <property type="match status" value="1"/>
</dbReference>
<dbReference type="InterPro" id="IPR050437">
    <property type="entry name" value="Ribos_protein_bS1-like"/>
</dbReference>
<accession>A0A7D6GQC7</accession>
<comment type="similarity">
    <text evidence="1">Belongs to the bacterial ribosomal protein bS1 family.</text>
</comment>
<evidence type="ECO:0000256" key="3">
    <source>
        <dbReference type="ARBA" id="ARBA00023274"/>
    </source>
</evidence>
<feature type="compositionally biased region" description="Low complexity" evidence="4">
    <location>
        <begin position="134"/>
        <end position="149"/>
    </location>
</feature>
<dbReference type="GO" id="GO:0003729">
    <property type="term" value="F:mRNA binding"/>
    <property type="evidence" value="ECO:0007669"/>
    <property type="project" value="TreeGrafter"/>
</dbReference>
<dbReference type="SUPFAM" id="SSF64182">
    <property type="entry name" value="DHH phosphoesterases"/>
    <property type="match status" value="1"/>
</dbReference>
<dbReference type="InterPro" id="IPR038763">
    <property type="entry name" value="DHH_sf"/>
</dbReference>
<reference evidence="6 7" key="1">
    <citation type="submission" date="2020-07" db="EMBL/GenBank/DDBJ databases">
        <title>Natrinema (YPL30) sp. nov. and Haloterrigena xxxxxx (YPL8) sp. nov., isolated from a salt mine.</title>
        <authorList>
            <person name="Cui H."/>
        </authorList>
    </citation>
    <scope>NUCLEOTIDE SEQUENCE [LARGE SCALE GENOMIC DNA]</scope>
    <source>
        <strain evidence="6 7">YPL13</strain>
    </source>
</reference>
<dbReference type="Pfam" id="PF00575">
    <property type="entry name" value="S1"/>
    <property type="match status" value="1"/>
</dbReference>
<dbReference type="GeneID" id="56142140"/>
<dbReference type="AlphaFoldDB" id="A0A7D6GQC7"/>
<keyword evidence="2" id="KW-0689">Ribosomal protein</keyword>
<dbReference type="Gene3D" id="2.40.50.140">
    <property type="entry name" value="Nucleic acid-binding proteins"/>
    <property type="match status" value="2"/>
</dbReference>
<feature type="compositionally biased region" description="Acidic residues" evidence="4">
    <location>
        <begin position="192"/>
        <end position="206"/>
    </location>
</feature>
<keyword evidence="3" id="KW-0687">Ribonucleoprotein</keyword>
<evidence type="ECO:0000259" key="5">
    <source>
        <dbReference type="PROSITE" id="PS50126"/>
    </source>
</evidence>
<feature type="compositionally biased region" description="Acidic residues" evidence="4">
    <location>
        <begin position="239"/>
        <end position="249"/>
    </location>
</feature>
<dbReference type="PANTHER" id="PTHR10724:SF7">
    <property type="entry name" value="SMALL RIBOSOMAL SUBUNIT PROTEIN BS1C"/>
    <property type="match status" value="1"/>
</dbReference>
<feature type="compositionally biased region" description="Low complexity" evidence="4">
    <location>
        <begin position="226"/>
        <end position="238"/>
    </location>
</feature>
<feature type="domain" description="S1 motif" evidence="5">
    <location>
        <begin position="38"/>
        <end position="105"/>
    </location>
</feature>
<dbReference type="Proteomes" id="UP000510869">
    <property type="component" value="Chromosome"/>
</dbReference>
<dbReference type="KEGG" id="nay:HYG81_03005"/>
<sequence length="761" mass="82169">MGNCIICGTPVDGEICQSHEEDAVFEFRGTTASQLTPDRYYRGTVDGYADFGVFVDIGDHVTGLLHRSELDQRLESLDWEPGDDVFVQVLDVRDNGNVDLGWSIRQREREFRGKLIETADDEYRPEELEDDADGASADANESSAETTTETTDESESSTETPDESPAATSDGSDQELTDDRAAKAGELQAAPEDTEPESEPETESVDDGQPAAAEAAGTVTSGGSVATESAAASTPATDDAADAEPESESEPALKRTTIESIENKVGSVVRLEGEITGVRQTSGPTVFELRDETGTVECAAFEEAGVRAYPDVELEDVVALEGEVERHHGDLQVETESLDILEGEDEQTIVDRLESAIEREARPADVALLADHEAVAAVEDEVADAATAIRRAVMEARPVVVRHGATADGYVAGAAIERAVLPLIREKHTREDAEYHYFERRPLDGRVYDMDAATSDVTSMLEARDRHGEQLPLVVLVDAGSTIESTDGYELLSLYDADSVVIDDSRADDEVGDAVDVAVAPSLAGADVTDVTSTALATNVAAHVNDDVRDDLEHLPAVSYWENTPEDYLELATEAGYDETGVSERREAIALEAYYQSYKDKRELVIDLLFGDDESARPRDGDLAAHVSEQFRDKLETELETARENLTVRGLDGVTVSVLDTDAFTHRYNFPTTILLLDALHRSERDRADPPYVTLGVGDDELHVRATEPVNVRDLGDAIAEAVPNGGVSVVGGRDGHVEFLPGARDAVREAALEALGETLA</sequence>
<feature type="region of interest" description="Disordered" evidence="4">
    <location>
        <begin position="118"/>
        <end position="258"/>
    </location>
</feature>
<dbReference type="GO" id="GO:0005840">
    <property type="term" value="C:ribosome"/>
    <property type="evidence" value="ECO:0007669"/>
    <property type="project" value="UniProtKB-KW"/>
</dbReference>
<dbReference type="SMART" id="SM00316">
    <property type="entry name" value="S1"/>
    <property type="match status" value="1"/>
</dbReference>
<gene>
    <name evidence="6" type="ORF">HYG81_03005</name>
</gene>
<dbReference type="OrthoDB" id="60224at2157"/>
<evidence type="ECO:0000313" key="6">
    <source>
        <dbReference type="EMBL" id="QLK26601.1"/>
    </source>
</evidence>
<dbReference type="CDD" id="cd04487">
    <property type="entry name" value="RecJ_OBF2_like"/>
    <property type="match status" value="1"/>
</dbReference>
<protein>
    <submittedName>
        <fullName evidence="6">S1 RNA-binding domain-containing protein</fullName>
    </submittedName>
</protein>
<dbReference type="GO" id="GO:0003735">
    <property type="term" value="F:structural constituent of ribosome"/>
    <property type="evidence" value="ECO:0007669"/>
    <property type="project" value="TreeGrafter"/>
</dbReference>
<proteinExistence type="inferred from homology"/>
<dbReference type="RefSeq" id="WP_180841774.1">
    <property type="nucleotide sequence ID" value="NZ_CP059154.1"/>
</dbReference>
<dbReference type="EMBL" id="CP059154">
    <property type="protein sequence ID" value="QLK26601.1"/>
    <property type="molecule type" value="Genomic_DNA"/>
</dbReference>
<name>A0A7D6GQC7_9EURY</name>
<dbReference type="InterPro" id="IPR004365">
    <property type="entry name" value="NA-bd_OB_tRNA"/>
</dbReference>
<organism evidence="6 7">
    <name type="scientific">Natrinema zhouii</name>
    <dbReference type="NCBI Taxonomy" id="1710539"/>
    <lineage>
        <taxon>Archaea</taxon>
        <taxon>Methanobacteriati</taxon>
        <taxon>Methanobacteriota</taxon>
        <taxon>Stenosarchaea group</taxon>
        <taxon>Halobacteria</taxon>
        <taxon>Halobacteriales</taxon>
        <taxon>Natrialbaceae</taxon>
        <taxon>Natrinema</taxon>
    </lineage>
</organism>
<evidence type="ECO:0000313" key="7">
    <source>
        <dbReference type="Proteomes" id="UP000510869"/>
    </source>
</evidence>
<dbReference type="SUPFAM" id="SSF50249">
    <property type="entry name" value="Nucleic acid-binding proteins"/>
    <property type="match status" value="2"/>
</dbReference>
<evidence type="ECO:0000256" key="4">
    <source>
        <dbReference type="SAM" id="MobiDB-lite"/>
    </source>
</evidence>
<dbReference type="GO" id="GO:1990904">
    <property type="term" value="C:ribonucleoprotein complex"/>
    <property type="evidence" value="ECO:0007669"/>
    <property type="project" value="UniProtKB-KW"/>
</dbReference>
<keyword evidence="7" id="KW-1185">Reference proteome</keyword>
<feature type="compositionally biased region" description="Acidic residues" evidence="4">
    <location>
        <begin position="150"/>
        <end position="162"/>
    </location>
</feature>
<evidence type="ECO:0000256" key="1">
    <source>
        <dbReference type="ARBA" id="ARBA00006767"/>
    </source>
</evidence>
<dbReference type="PANTHER" id="PTHR10724">
    <property type="entry name" value="30S RIBOSOMAL PROTEIN S1"/>
    <property type="match status" value="1"/>
</dbReference>
<dbReference type="InterPro" id="IPR012340">
    <property type="entry name" value="NA-bd_OB-fold"/>
</dbReference>